<reference evidence="2" key="1">
    <citation type="journal article" date="2019" name="bioRxiv">
        <title>The Genome of the Zebra Mussel, Dreissena polymorpha: A Resource for Invasive Species Research.</title>
        <authorList>
            <person name="McCartney M.A."/>
            <person name="Auch B."/>
            <person name="Kono T."/>
            <person name="Mallez S."/>
            <person name="Zhang Y."/>
            <person name="Obille A."/>
            <person name="Becker A."/>
            <person name="Abrahante J.E."/>
            <person name="Garbe J."/>
            <person name="Badalamenti J.P."/>
            <person name="Herman A."/>
            <person name="Mangelson H."/>
            <person name="Liachko I."/>
            <person name="Sullivan S."/>
            <person name="Sone E.D."/>
            <person name="Koren S."/>
            <person name="Silverstein K.A.T."/>
            <person name="Beckman K.B."/>
            <person name="Gohl D.M."/>
        </authorList>
    </citation>
    <scope>NUCLEOTIDE SEQUENCE</scope>
    <source>
        <strain evidence="2">Duluth1</strain>
        <tissue evidence="2">Whole animal</tissue>
    </source>
</reference>
<feature type="compositionally biased region" description="Basic and acidic residues" evidence="1">
    <location>
        <begin position="24"/>
        <end position="34"/>
    </location>
</feature>
<dbReference type="EMBL" id="JAIWYP010000002">
    <property type="protein sequence ID" value="KAH3860536.1"/>
    <property type="molecule type" value="Genomic_DNA"/>
</dbReference>
<evidence type="ECO:0000313" key="2">
    <source>
        <dbReference type="EMBL" id="KAH3860536.1"/>
    </source>
</evidence>
<feature type="region of interest" description="Disordered" evidence="1">
    <location>
        <begin position="1"/>
        <end position="81"/>
    </location>
</feature>
<accession>A0A9D4R9X3</accession>
<feature type="compositionally biased region" description="Basic and acidic residues" evidence="1">
    <location>
        <begin position="41"/>
        <end position="77"/>
    </location>
</feature>
<sequence length="162" mass="18228">MLNSENSPHSALGEVQTKQISASEMEKKTLEIHENSLPLKSSDEDNDRYQLPDTQNRELKNSDRSHELHSTSQREKLSSGVNGLKHDARVLSSIPMPLHVQMGRSCEQLVGEPQLHVQEMSSTVSSPGFISELWHLPFCLLKLLKQCAVFLILCMDIPNKVL</sequence>
<keyword evidence="3" id="KW-1185">Reference proteome</keyword>
<reference evidence="2" key="2">
    <citation type="submission" date="2020-11" db="EMBL/GenBank/DDBJ databases">
        <authorList>
            <person name="McCartney M.A."/>
            <person name="Auch B."/>
            <person name="Kono T."/>
            <person name="Mallez S."/>
            <person name="Becker A."/>
            <person name="Gohl D.M."/>
            <person name="Silverstein K.A.T."/>
            <person name="Koren S."/>
            <person name="Bechman K.B."/>
            <person name="Herman A."/>
            <person name="Abrahante J.E."/>
            <person name="Garbe J."/>
        </authorList>
    </citation>
    <scope>NUCLEOTIDE SEQUENCE</scope>
    <source>
        <strain evidence="2">Duluth1</strain>
        <tissue evidence="2">Whole animal</tissue>
    </source>
</reference>
<name>A0A9D4R9X3_DREPO</name>
<comment type="caution">
    <text evidence="2">The sequence shown here is derived from an EMBL/GenBank/DDBJ whole genome shotgun (WGS) entry which is preliminary data.</text>
</comment>
<organism evidence="2 3">
    <name type="scientific">Dreissena polymorpha</name>
    <name type="common">Zebra mussel</name>
    <name type="synonym">Mytilus polymorpha</name>
    <dbReference type="NCBI Taxonomy" id="45954"/>
    <lineage>
        <taxon>Eukaryota</taxon>
        <taxon>Metazoa</taxon>
        <taxon>Spiralia</taxon>
        <taxon>Lophotrochozoa</taxon>
        <taxon>Mollusca</taxon>
        <taxon>Bivalvia</taxon>
        <taxon>Autobranchia</taxon>
        <taxon>Heteroconchia</taxon>
        <taxon>Euheterodonta</taxon>
        <taxon>Imparidentia</taxon>
        <taxon>Neoheterodontei</taxon>
        <taxon>Myida</taxon>
        <taxon>Dreissenoidea</taxon>
        <taxon>Dreissenidae</taxon>
        <taxon>Dreissena</taxon>
    </lineage>
</organism>
<proteinExistence type="predicted"/>
<evidence type="ECO:0000256" key="1">
    <source>
        <dbReference type="SAM" id="MobiDB-lite"/>
    </source>
</evidence>
<gene>
    <name evidence="2" type="ORF">DPMN_023437</name>
</gene>
<dbReference type="AlphaFoldDB" id="A0A9D4R9X3"/>
<dbReference type="Proteomes" id="UP000828390">
    <property type="component" value="Unassembled WGS sequence"/>
</dbReference>
<evidence type="ECO:0000313" key="3">
    <source>
        <dbReference type="Proteomes" id="UP000828390"/>
    </source>
</evidence>
<protein>
    <submittedName>
        <fullName evidence="2">Uncharacterized protein</fullName>
    </submittedName>
</protein>